<evidence type="ECO:0000256" key="2">
    <source>
        <dbReference type="SAM" id="MobiDB-lite"/>
    </source>
</evidence>
<gene>
    <name evidence="4" type="ORF">KFL_000730040</name>
</gene>
<name>A0A1Y1HXA1_KLENI</name>
<dbReference type="STRING" id="105231.A0A1Y1HXA1"/>
<dbReference type="InterPro" id="IPR051099">
    <property type="entry name" value="AGR/TXD"/>
</dbReference>
<evidence type="ECO:0000313" key="5">
    <source>
        <dbReference type="Proteomes" id="UP000054558"/>
    </source>
</evidence>
<accession>A0A1Y1HXA1</accession>
<keyword evidence="1 3" id="KW-0732">Signal</keyword>
<feature type="chain" id="PRO_5012643540" evidence="3">
    <location>
        <begin position="29"/>
        <end position="215"/>
    </location>
</feature>
<protein>
    <submittedName>
        <fullName evidence="4">Protein-disulfide reductase (Glutathione)</fullName>
    </submittedName>
</protein>
<evidence type="ECO:0000256" key="3">
    <source>
        <dbReference type="SAM" id="SignalP"/>
    </source>
</evidence>
<evidence type="ECO:0000313" key="4">
    <source>
        <dbReference type="EMBL" id="GAQ81167.1"/>
    </source>
</evidence>
<dbReference type="AlphaFoldDB" id="A0A1Y1HXA1"/>
<dbReference type="InterPro" id="IPR036249">
    <property type="entry name" value="Thioredoxin-like_sf"/>
</dbReference>
<dbReference type="Gene3D" id="3.40.30.10">
    <property type="entry name" value="Glutaredoxin"/>
    <property type="match status" value="1"/>
</dbReference>
<organism evidence="4 5">
    <name type="scientific">Klebsormidium nitens</name>
    <name type="common">Green alga</name>
    <name type="synonym">Ulothrix nitens</name>
    <dbReference type="NCBI Taxonomy" id="105231"/>
    <lineage>
        <taxon>Eukaryota</taxon>
        <taxon>Viridiplantae</taxon>
        <taxon>Streptophyta</taxon>
        <taxon>Klebsormidiophyceae</taxon>
        <taxon>Klebsormidiales</taxon>
        <taxon>Klebsormidiaceae</taxon>
        <taxon>Klebsormidium</taxon>
    </lineage>
</organism>
<proteinExistence type="predicted"/>
<reference evidence="4 5" key="1">
    <citation type="journal article" date="2014" name="Nat. Commun.">
        <title>Klebsormidium flaccidum genome reveals primary factors for plant terrestrial adaptation.</title>
        <authorList>
            <person name="Hori K."/>
            <person name="Maruyama F."/>
            <person name="Fujisawa T."/>
            <person name="Togashi T."/>
            <person name="Yamamoto N."/>
            <person name="Seo M."/>
            <person name="Sato S."/>
            <person name="Yamada T."/>
            <person name="Mori H."/>
            <person name="Tajima N."/>
            <person name="Moriyama T."/>
            <person name="Ikeuchi M."/>
            <person name="Watanabe M."/>
            <person name="Wada H."/>
            <person name="Kobayashi K."/>
            <person name="Saito M."/>
            <person name="Masuda T."/>
            <person name="Sasaki-Sekimoto Y."/>
            <person name="Mashiguchi K."/>
            <person name="Awai K."/>
            <person name="Shimojima M."/>
            <person name="Masuda S."/>
            <person name="Iwai M."/>
            <person name="Nobusawa T."/>
            <person name="Narise T."/>
            <person name="Kondo S."/>
            <person name="Saito H."/>
            <person name="Sato R."/>
            <person name="Murakawa M."/>
            <person name="Ihara Y."/>
            <person name="Oshima-Yamada Y."/>
            <person name="Ohtaka K."/>
            <person name="Satoh M."/>
            <person name="Sonobe K."/>
            <person name="Ishii M."/>
            <person name="Ohtani R."/>
            <person name="Kanamori-Sato M."/>
            <person name="Honoki R."/>
            <person name="Miyazaki D."/>
            <person name="Mochizuki H."/>
            <person name="Umetsu J."/>
            <person name="Higashi K."/>
            <person name="Shibata D."/>
            <person name="Kamiya Y."/>
            <person name="Sato N."/>
            <person name="Nakamura Y."/>
            <person name="Tabata S."/>
            <person name="Ida S."/>
            <person name="Kurokawa K."/>
            <person name="Ohta H."/>
        </authorList>
    </citation>
    <scope>NUCLEOTIDE SEQUENCE [LARGE SCALE GENOMIC DNA]</scope>
    <source>
        <strain evidence="4 5">NIES-2285</strain>
    </source>
</reference>
<feature type="signal peptide" evidence="3">
    <location>
        <begin position="1"/>
        <end position="28"/>
    </location>
</feature>
<dbReference type="SUPFAM" id="SSF52833">
    <property type="entry name" value="Thioredoxin-like"/>
    <property type="match status" value="1"/>
</dbReference>
<dbReference type="Pfam" id="PF13899">
    <property type="entry name" value="Thioredoxin_7"/>
    <property type="match status" value="1"/>
</dbReference>
<dbReference type="OMA" id="ACHELSP"/>
<evidence type="ECO:0000256" key="1">
    <source>
        <dbReference type="ARBA" id="ARBA00022729"/>
    </source>
</evidence>
<dbReference type="EMBL" id="DF237022">
    <property type="protein sequence ID" value="GAQ81167.1"/>
    <property type="molecule type" value="Genomic_DNA"/>
</dbReference>
<keyword evidence="5" id="KW-1185">Reference proteome</keyword>
<dbReference type="PANTHER" id="PTHR15337:SF11">
    <property type="entry name" value="THIOREDOXIN DOMAIN-CONTAINING PROTEIN"/>
    <property type="match status" value="1"/>
</dbReference>
<feature type="region of interest" description="Disordered" evidence="2">
    <location>
        <begin position="190"/>
        <end position="215"/>
    </location>
</feature>
<dbReference type="OrthoDB" id="262308at2759"/>
<dbReference type="PANTHER" id="PTHR15337">
    <property type="entry name" value="ANTERIOR GRADIENT PROTEIN-RELATED"/>
    <property type="match status" value="1"/>
</dbReference>
<sequence>MADLRRTCSGCFLLLAVLLVAQFQTADAWGLNPNVTWQDFNSTVNNTDYMKLNEKPVLMLVHKSWCKACRFLVDNLNDTNDPNVTEFVTLSQNFTMVDITDEDEPEDAKYAPDGRYNPRIVFLEPNGTVRADLMCTYNCDPKYLFTYSFADQVVESMRNVLDVLASVIAKRPAEVRKYVRAYKASHNGASPYNGTSPYNSTRPYNGTRLYNGTSL</sequence>
<dbReference type="Proteomes" id="UP000054558">
    <property type="component" value="Unassembled WGS sequence"/>
</dbReference>